<organism evidence="1">
    <name type="scientific">Oryza brachyantha</name>
    <name type="common">malo sina</name>
    <dbReference type="NCBI Taxonomy" id="4533"/>
    <lineage>
        <taxon>Eukaryota</taxon>
        <taxon>Viridiplantae</taxon>
        <taxon>Streptophyta</taxon>
        <taxon>Embryophyta</taxon>
        <taxon>Tracheophyta</taxon>
        <taxon>Spermatophyta</taxon>
        <taxon>Magnoliopsida</taxon>
        <taxon>Liliopsida</taxon>
        <taxon>Poales</taxon>
        <taxon>Poaceae</taxon>
        <taxon>BOP clade</taxon>
        <taxon>Oryzoideae</taxon>
        <taxon>Oryzeae</taxon>
        <taxon>Oryzinae</taxon>
        <taxon>Oryza</taxon>
    </lineage>
</organism>
<name>J3LNT3_ORYBR</name>
<keyword evidence="2" id="KW-1185">Reference proteome</keyword>
<sequence length="238" mass="26383">MAEDCRAYGHELPRRSTLATCYLPPLLIPPTCLYILPHDPIYTSKRIDLNALGSSAQARLRQVDDVHRWLPSEVLRDIGIIEDNPTCAVEGHHLVIVKDLVTRLTGVLLGNTAQGNQHCLGVPLSATGRLDNSYQRLHASPPTEVCPFRSNIGMMVNLATPIVALPCFAPTMWPPPLLVSAGVPPPLFEKWPSGASGTGFFLPRARAYYNRKIRMPKATTRLTGVKPPRYAKRHQRQQ</sequence>
<reference evidence="1" key="1">
    <citation type="journal article" date="2013" name="Nat. Commun.">
        <title>Whole-genome sequencing of Oryza brachyantha reveals mechanisms underlying Oryza genome evolution.</title>
        <authorList>
            <person name="Chen J."/>
            <person name="Huang Q."/>
            <person name="Gao D."/>
            <person name="Wang J."/>
            <person name="Lang Y."/>
            <person name="Liu T."/>
            <person name="Li B."/>
            <person name="Bai Z."/>
            <person name="Luis Goicoechea J."/>
            <person name="Liang C."/>
            <person name="Chen C."/>
            <person name="Zhang W."/>
            <person name="Sun S."/>
            <person name="Liao Y."/>
            <person name="Zhang X."/>
            <person name="Yang L."/>
            <person name="Song C."/>
            <person name="Wang M."/>
            <person name="Shi J."/>
            <person name="Liu G."/>
            <person name="Liu J."/>
            <person name="Zhou H."/>
            <person name="Zhou W."/>
            <person name="Yu Q."/>
            <person name="An N."/>
            <person name="Chen Y."/>
            <person name="Cai Q."/>
            <person name="Wang B."/>
            <person name="Liu B."/>
            <person name="Min J."/>
            <person name="Huang Y."/>
            <person name="Wu H."/>
            <person name="Li Z."/>
            <person name="Zhang Y."/>
            <person name="Yin Y."/>
            <person name="Song W."/>
            <person name="Jiang J."/>
            <person name="Jackson S.A."/>
            <person name="Wing R.A."/>
            <person name="Wang J."/>
            <person name="Chen M."/>
        </authorList>
    </citation>
    <scope>NUCLEOTIDE SEQUENCE [LARGE SCALE GENOMIC DNA]</scope>
    <source>
        <strain evidence="1">cv. IRGC 101232</strain>
    </source>
</reference>
<dbReference type="OMA" id="HTEANNK"/>
<accession>J3LNT3</accession>
<protein>
    <submittedName>
        <fullName evidence="1">Uncharacterized protein</fullName>
    </submittedName>
</protein>
<evidence type="ECO:0000313" key="1">
    <source>
        <dbReference type="EnsemblPlants" id="OB03G27090.1"/>
    </source>
</evidence>
<reference evidence="1" key="2">
    <citation type="submission" date="2013-04" db="UniProtKB">
        <authorList>
            <consortium name="EnsemblPlants"/>
        </authorList>
    </citation>
    <scope>IDENTIFICATION</scope>
</reference>
<dbReference type="eggNOG" id="ENOG502R7GG">
    <property type="taxonomic scope" value="Eukaryota"/>
</dbReference>
<dbReference type="AlphaFoldDB" id="J3LNT3"/>
<proteinExistence type="predicted"/>
<dbReference type="Gramene" id="OB03G27090.1">
    <property type="protein sequence ID" value="OB03G27090.1"/>
    <property type="gene ID" value="OB03G27090"/>
</dbReference>
<dbReference type="EnsemblPlants" id="OB03G27090.1">
    <property type="protein sequence ID" value="OB03G27090.1"/>
    <property type="gene ID" value="OB03G27090"/>
</dbReference>
<dbReference type="HOGENOM" id="CLU_101953_0_0_1"/>
<evidence type="ECO:0000313" key="2">
    <source>
        <dbReference type="Proteomes" id="UP000006038"/>
    </source>
</evidence>
<dbReference type="Proteomes" id="UP000006038">
    <property type="component" value="Chromosome 3"/>
</dbReference>